<reference evidence="6" key="1">
    <citation type="journal article" date="2019" name="Int. J. Syst. Evol. Microbiol.">
        <title>The Global Catalogue of Microorganisms (GCM) 10K type strain sequencing project: providing services to taxonomists for standard genome sequencing and annotation.</title>
        <authorList>
            <consortium name="The Broad Institute Genomics Platform"/>
            <consortium name="The Broad Institute Genome Sequencing Center for Infectious Disease"/>
            <person name="Wu L."/>
            <person name="Ma J."/>
        </authorList>
    </citation>
    <scope>NUCLEOTIDE SEQUENCE [LARGE SCALE GENOMIC DNA]</scope>
    <source>
        <strain evidence="6">JCM 4816</strain>
    </source>
</reference>
<dbReference type="InterPro" id="IPR014818">
    <property type="entry name" value="Phage/plasmid_primase_P4_C"/>
</dbReference>
<organism evidence="5 6">
    <name type="scientific">Streptomyces prasinosporus</name>
    <dbReference type="NCBI Taxonomy" id="68256"/>
    <lineage>
        <taxon>Bacteria</taxon>
        <taxon>Bacillati</taxon>
        <taxon>Actinomycetota</taxon>
        <taxon>Actinomycetes</taxon>
        <taxon>Kitasatosporales</taxon>
        <taxon>Streptomycetaceae</taxon>
        <taxon>Streptomyces</taxon>
        <taxon>Streptomyces albogriseolus group</taxon>
    </lineage>
</organism>
<name>A0ABP6U578_9ACTN</name>
<keyword evidence="1" id="KW-0547">Nucleotide-binding</keyword>
<keyword evidence="2" id="KW-0378">Hydrolase</keyword>
<dbReference type="PANTHER" id="PTHR35372:SF2">
    <property type="entry name" value="SF3 HELICASE DOMAIN-CONTAINING PROTEIN"/>
    <property type="match status" value="1"/>
</dbReference>
<gene>
    <name evidence="5" type="ORF">GCM10019016_094130</name>
</gene>
<dbReference type="SMART" id="SM00885">
    <property type="entry name" value="D5_N"/>
    <property type="match status" value="1"/>
</dbReference>
<dbReference type="Pfam" id="PF19263">
    <property type="entry name" value="DUF5906"/>
    <property type="match status" value="1"/>
</dbReference>
<dbReference type="InterPro" id="IPR014015">
    <property type="entry name" value="Helicase_SF3_DNA-vir"/>
</dbReference>
<dbReference type="NCBIfam" id="TIGR01613">
    <property type="entry name" value="primase_Cterm"/>
    <property type="match status" value="1"/>
</dbReference>
<comment type="caution">
    <text evidence="5">The sequence shown here is derived from an EMBL/GenBank/DDBJ whole genome shotgun (WGS) entry which is preliminary data.</text>
</comment>
<evidence type="ECO:0000256" key="1">
    <source>
        <dbReference type="ARBA" id="ARBA00022741"/>
    </source>
</evidence>
<evidence type="ECO:0000259" key="4">
    <source>
        <dbReference type="PROSITE" id="PS51206"/>
    </source>
</evidence>
<evidence type="ECO:0000256" key="2">
    <source>
        <dbReference type="ARBA" id="ARBA00022801"/>
    </source>
</evidence>
<dbReference type="PROSITE" id="PS51206">
    <property type="entry name" value="SF3_HELICASE_1"/>
    <property type="match status" value="1"/>
</dbReference>
<accession>A0ABP6U578</accession>
<dbReference type="EMBL" id="BAAAXF010000066">
    <property type="protein sequence ID" value="GAA3502305.1"/>
    <property type="molecule type" value="Genomic_DNA"/>
</dbReference>
<dbReference type="Proteomes" id="UP001501455">
    <property type="component" value="Unassembled WGS sequence"/>
</dbReference>
<dbReference type="InterPro" id="IPR045455">
    <property type="entry name" value="NrS-1_pol-like_helicase"/>
</dbReference>
<feature type="domain" description="SF3 helicase" evidence="4">
    <location>
        <begin position="184"/>
        <end position="343"/>
    </location>
</feature>
<protein>
    <recommendedName>
        <fullName evidence="4">SF3 helicase domain-containing protein</fullName>
    </recommendedName>
</protein>
<keyword evidence="3" id="KW-0067">ATP-binding</keyword>
<dbReference type="SUPFAM" id="SSF52540">
    <property type="entry name" value="P-loop containing nucleoside triphosphate hydrolases"/>
    <property type="match status" value="1"/>
</dbReference>
<dbReference type="InterPro" id="IPR006500">
    <property type="entry name" value="Helicase_put_C_phage/plasmid"/>
</dbReference>
<dbReference type="Pfam" id="PF08706">
    <property type="entry name" value="D5_N"/>
    <property type="match status" value="1"/>
</dbReference>
<evidence type="ECO:0000256" key="3">
    <source>
        <dbReference type="ARBA" id="ARBA00022840"/>
    </source>
</evidence>
<dbReference type="RefSeq" id="WP_345583540.1">
    <property type="nucleotide sequence ID" value="NZ_BAAAXF010000066.1"/>
</dbReference>
<evidence type="ECO:0000313" key="6">
    <source>
        <dbReference type="Proteomes" id="UP001501455"/>
    </source>
</evidence>
<dbReference type="PANTHER" id="PTHR35372">
    <property type="entry name" value="ATP BINDING PROTEIN-RELATED"/>
    <property type="match status" value="1"/>
</dbReference>
<evidence type="ECO:0000313" key="5">
    <source>
        <dbReference type="EMBL" id="GAA3502305.1"/>
    </source>
</evidence>
<dbReference type="InterPro" id="IPR051620">
    <property type="entry name" value="ORF904-like_C"/>
</dbReference>
<dbReference type="Gene3D" id="3.40.50.300">
    <property type="entry name" value="P-loop containing nucleotide triphosphate hydrolases"/>
    <property type="match status" value="1"/>
</dbReference>
<keyword evidence="6" id="KW-1185">Reference proteome</keyword>
<sequence length="477" mass="52989">MELTPDMLAQLAAAISQVQAQPASEDIGTMSDDDLAIHALNSRFNGSLVFNRSRGWFTFPEGSSHWQQDSEGDDVASTVQTMLRDLRANEKDQRKSQYLGSRQRRDNVVDMLKGLPEVRYRGEWDDDPYLLAAPNGVIDLTSGELIDGEPDQRITKAVNVDYDPDAKCPRWEQFIAEVFAHDPELPAYVQRLLGYGITGSNKEQCFAVFYGEGSNGKSTLLTTLRKILGDHAATVPFDMFTTSGKARGGPDAEMLVGARVALASETNRSAVLDSAAIKNATGGEEITVNPKYRKPYAFTPTALILLASNYKPVVKEQDNGTWRRIKLIPFTQRFEGDRKDATLDETLRKERAGILAWLVRGAVQWQREGLNDPESVRDAVREYKEESDPLAGFFPGKLVTDSKGRITGADLWETYTAWAESEGVDAFRTKRSLSDALKERCRSIGTFNTKGKRGFTGIRLAEAVDYSGTPDLFQPHN</sequence>
<dbReference type="InterPro" id="IPR027417">
    <property type="entry name" value="P-loop_NTPase"/>
</dbReference>
<proteinExistence type="predicted"/>